<protein>
    <submittedName>
        <fullName evidence="2">Glycogen debranching protein</fullName>
    </submittedName>
</protein>
<dbReference type="EMBL" id="JAVYAA010000001">
    <property type="protein sequence ID" value="MDT8975834.1"/>
    <property type="molecule type" value="Genomic_DNA"/>
</dbReference>
<name>A0AAJ2JWZ4_9BACL</name>
<sequence>MVSKMSRHPFSVYLNAGEYVKVNGTQDGYFPDFGHHVANEMGGVWLHPVKLLDGFWLKVTDTERHISVWSKSDSFENLPWGSRFKYDHGLGHIPVEITRTQFAPELEKGFVVHYEIHNDADCDTHLSLELLARTDLRPVWFSEEIGIQDGEEDTAQILTPRTVLAKDCDHEWYVLVGTDLSGEQVETGKHLFGPEFTSGNGTGIKFATDVTLAAGERLSFHVVIAGSYMSREECEQTYRTLTTSHSHLLKEKQALYEQIAQRAELEIEGESTINEVFAWVKWNNQWLVQTVDGIGRGLTAGSPHYPWWFGCDNTYALQGVLAIGDQQLVRDTMGLLREKSKEVNGNGRIVHEITTMGVVANPGNTQETAHFIAFVWEMFCWIGDVELLREYYPDCVQGLQWLLEEMDPDGDLLPSGYGIIEIAGLNMELIDSAVYTVKAVEALMHMSAVLEERENHERYNMLYERIREAVEALYWCEEESLYADAVAAKKDIAPKVSVMAALAEKHGIADYREYIEDLLAGQSEEEQERGWLLNKNWVIVTPMEAGIAQADRAQRALASMRNEEFIGEYGTYLAALYKQGMMTISTGAHAVAEATYGNADAALDLLNRMLRSYSMALPGSMSEMSPDYGCAVQAWTTYALAVPVIRHFFGIKPEAYHSHVRLEPVIPTAWAGKRMRLRQVRIGEALFDISLTMSAVSKLHVEIDNPDAWSFAFLWNGQTVESSEKHIHLHI</sequence>
<dbReference type="InterPro" id="IPR035396">
    <property type="entry name" value="Bac_rhamnosid6H"/>
</dbReference>
<accession>A0AAJ2JWZ4</accession>
<feature type="domain" description="Alpha-L-rhamnosidase six-hairpin glycosidase" evidence="1">
    <location>
        <begin position="325"/>
        <end position="490"/>
    </location>
</feature>
<dbReference type="AlphaFoldDB" id="A0AAJ2JWZ4"/>
<keyword evidence="3" id="KW-1185">Reference proteome</keyword>
<evidence type="ECO:0000259" key="1">
    <source>
        <dbReference type="Pfam" id="PF17389"/>
    </source>
</evidence>
<dbReference type="Proteomes" id="UP001250538">
    <property type="component" value="Unassembled WGS sequence"/>
</dbReference>
<gene>
    <name evidence="2" type="ORF">RQP50_06220</name>
</gene>
<comment type="caution">
    <text evidence="2">The sequence shown here is derived from an EMBL/GenBank/DDBJ whole genome shotgun (WGS) entry which is preliminary data.</text>
</comment>
<dbReference type="GO" id="GO:0005975">
    <property type="term" value="P:carbohydrate metabolic process"/>
    <property type="evidence" value="ECO:0007669"/>
    <property type="project" value="InterPro"/>
</dbReference>
<dbReference type="RefSeq" id="WP_315744047.1">
    <property type="nucleotide sequence ID" value="NZ_JAVYAA010000001.1"/>
</dbReference>
<proteinExistence type="predicted"/>
<dbReference type="Gene3D" id="1.50.10.10">
    <property type="match status" value="1"/>
</dbReference>
<dbReference type="Pfam" id="PF17389">
    <property type="entry name" value="Bac_rhamnosid6H"/>
    <property type="match status" value="1"/>
</dbReference>
<evidence type="ECO:0000313" key="2">
    <source>
        <dbReference type="EMBL" id="MDT8975834.1"/>
    </source>
</evidence>
<dbReference type="SUPFAM" id="SSF48208">
    <property type="entry name" value="Six-hairpin glycosidases"/>
    <property type="match status" value="1"/>
</dbReference>
<dbReference type="InterPro" id="IPR008928">
    <property type="entry name" value="6-hairpin_glycosidase_sf"/>
</dbReference>
<organism evidence="2 3">
    <name type="scientific">Paenibacillus suaedae</name>
    <dbReference type="NCBI Taxonomy" id="3077233"/>
    <lineage>
        <taxon>Bacteria</taxon>
        <taxon>Bacillati</taxon>
        <taxon>Bacillota</taxon>
        <taxon>Bacilli</taxon>
        <taxon>Bacillales</taxon>
        <taxon>Paenibacillaceae</taxon>
        <taxon>Paenibacillus</taxon>
    </lineage>
</organism>
<dbReference type="InterPro" id="IPR012341">
    <property type="entry name" value="6hp_glycosidase-like_sf"/>
</dbReference>
<evidence type="ECO:0000313" key="3">
    <source>
        <dbReference type="Proteomes" id="UP001250538"/>
    </source>
</evidence>
<reference evidence="3" key="1">
    <citation type="submission" date="2023-09" db="EMBL/GenBank/DDBJ databases">
        <title>Paenibacillus sp. chi10 Genome sequencing and assembly.</title>
        <authorList>
            <person name="Kim I."/>
        </authorList>
    </citation>
    <scope>NUCLEOTIDE SEQUENCE [LARGE SCALE GENOMIC DNA]</scope>
    <source>
        <strain evidence="3">chi10</strain>
    </source>
</reference>